<keyword evidence="3" id="KW-1185">Reference proteome</keyword>
<evidence type="ECO:0000313" key="3">
    <source>
        <dbReference type="Proteomes" id="UP000692954"/>
    </source>
</evidence>
<dbReference type="Proteomes" id="UP000692954">
    <property type="component" value="Unassembled WGS sequence"/>
</dbReference>
<feature type="signal peptide" evidence="1">
    <location>
        <begin position="1"/>
        <end position="17"/>
    </location>
</feature>
<evidence type="ECO:0008006" key="4">
    <source>
        <dbReference type="Google" id="ProtNLM"/>
    </source>
</evidence>
<name>A0A8S1L5R3_9CILI</name>
<dbReference type="EMBL" id="CAJJDN010000017">
    <property type="protein sequence ID" value="CAD8063390.1"/>
    <property type="molecule type" value="Genomic_DNA"/>
</dbReference>
<evidence type="ECO:0000313" key="2">
    <source>
        <dbReference type="EMBL" id="CAD8063390.1"/>
    </source>
</evidence>
<keyword evidence="1" id="KW-0732">Signal</keyword>
<feature type="chain" id="PRO_5035907913" description="Transmembrane protein" evidence="1">
    <location>
        <begin position="18"/>
        <end position="3989"/>
    </location>
</feature>
<sequence>MFKQNLIILILIFHCRARNNCSLYPFNPILCIQETKINYCKLFYDQGQYNYAENKCIEFNQQDYGCKNNLNKNSCIAQLSDQQKNEVRCLFQNKCIQASNFHLKTLGCNENYSKFSCLNVINEDCIWEEKCLKYQVQDFVKERIDCETYYNRQVSSSMCAKIENYKCLHGGLINDYKCITIQESQLSEISCFEKGLNKRGCLSIITKDQTCIFKNNHCLSVNVSLLDSCNYNINRQACLSSKMNKQLCEWTGLYCRIYLNNNYQCNQIVNVNHYVCQNYDGMCLYNSETQSCEEVSLQQLNNIDCSTLGLSKKACLLIKNNYCTFYRGFCETLTEEDLNVFKCDMLLNEDSCTSIKTQFQYCKWDGIKCDRIFINQDQNCQENNQFKYNGLYCQNISKNKVVCKYDSSSRQCVPSSKDDYCNSPYLNFFGCLSITRHKQTCQWTNNGCILLTIFPFKTTCDSLGYANYNSCSQVIENLQSGCYYDEQIQKCKNVDLSINSKQFLVSIDCEKKSLGLNRILCASIIKPQTACRWHQNECVKINNSKEISDVSCQEMLFSNSQTCAMIQFNQEPCRFEESAKGCINSVKSKFSCDSPGLNSFACSQLEDQCYFSTDTFQCRLFTKQDSQQNENQDGSDNSLQLINSFNSLECVLSSPTKKICLQIVKKGQLCQWKDKLDQCGDIIVSMNQKCTDFVNVNSNVCASVVMDNPDHIPYNLKEKVGYCKYSSLTGSCQVLDGKELCETQCCTETRWRGINQHSCSRLTNKTSAYCYFENYQCKELTSDLVDITNEQAVKQYFNANQFMCSQMGKNSCHMIEWSTQQLCYYNGVSCINVNYENYKNFKVFTMEPAILNSYACLAIEASLTFMNIEKFFEYDYINHRCKSVQQLTTFQYQSCEQVIGNSNMCLRFTENLYCQWDKKLLKCITIPLEDLAEMASCDLNQNIKACKENIHSPCFFSFDLDKCIRAVTYVNCNYFDSKGPVSQKVCQLIDFPQQQCEWSNYTCITTDKTSELCDVIGANQFTCYKNTKGKCRWSKEASICYEIPKQQNISELGCEDNLNQSLCKLITREACIWDDTKFDCSLFQSISYSDFQKLNRNNLYTERACRKISGAGIKYDDKNNKCTYVQDTNKNNPCETMTNDYACLYLTRGSQCVYDITKTPPCQQFTDEQTQCTTSKNINIEICMKIPKQCYFSKLKLQCLIAEIPSSQTCSSLNSQLNFGNHYNKLSCSSISQLRTEPYSKNQCYQEQDEIQQCNQERFCEWDNQLYGCKVKELNILFFDRENTVKGYIYEYKFSNDDCQEDYDCNQTVKIPEEYFLNIWKEGTPSSLQCGVKKRCQYQNKACKTKSDCLKIYSISKSINEEGIQIDGVKLDQDCNFKCQKQDQIICNQNDTQQLQEIIKASQVQSQKCVGICESQSKDNKPCIQDKECGSIQVFNETTRKCRWSKEASICYEIPKQQNISELGCEDNLNQSLCKLITREACIWDDTKFDCSLFQSISYSDFQKLNRNNLYTERACRKISGAGIKYDDKNNKCTYVQDTNKNNPCETMTNDYACLYLTRGSQCVYDITKTPPCQQFTDEQTQCTTSKNINIEICMKIPKQCYFSKLKLQCLIAEIPSSQTCSSLNSQLNFGNHYNKLSCSSISQLRTEPYSKNQCYQEQDEIQQCNQERFCEWDNQLYGCKVKELNILFFDRENTVKGYIYEYKFSNDDCQEDYDCNQTVKIPEEYFLNIWKEGTPSSLQCGVKKRCQYQNKACKTKSDCLKIYSISKSINEEGIQIDGVKLDQDCNFKCQKQDQIICNQNDTQQLQEIIKASQVQSQKCVGICESQSKDNKPCIQDKECGSIQVFNETTSIYQTKQSLCQNKKCAQGKNSCSGQSDCPDYVEPRWETKVVECAQKDIFTIKPLCKGFGFIALKCNNTYSKALCLYGVLEECIFDLNQGGCIQLKGNENKIPDCSAISSRCKPKQEALDCDSTKPICKNSTLCESTNLNSCLNSLNKKVICQAGQMEIIPNQKSCYSLQRQIQICEPLKLPEGLLCESFTDNVSPALCASAINNCRFHSFACVSTIPKNENNKCICDSSFSKSLCEECNCFFDFVGYCQQQQEVPQLKQDQSNKYFLCYEVNLLNIADKSRICALVEQACKFYEICEDATNYTCEQLNGYITSIKACTKCEGYSTQYSLDDHICRFAILSQKKCDLLNRQGCLQKTKGIMCKWEDYKCKEITQITGSDIRDCSIYNREACIEFQHDCWFDLDIGYCTQFDPNKGSCNLLLNEDLCMFSLKESCLWDSNIKICVQNEKSVSDCKELNKYGCLNQQILLCVWSDLYKCLEADFDENADSCDSPIKEFKESFQRSYVTHYSKKICSSIKINLNCFQDNYYQCRETIVTDIIKCDSNGLNRFGCLNRSSGKCQYVDQEQLCKYNLNDQIGCLDSLNEEACNSQKLTCKFEKNTCSPLSLKNLSEILDTNQTYQYSKSVCSSLDNDHLESLIFSEVQKRCLLISHKQPFIDYCTKFVGNKYACLQKTTSPCEYNNLDKTCFATSQVILKTPLNCFTEKDINWVTCISLFSKCKFINNKCQAINSNDSCESLQNQNAIVNASICATRTDKKCKLNVNSNTCEVIQDNFQQLNIQSYLQCSTPGLNKIGCIFITKGYQCRFSNNQCIFDFGQALCNDFINEDKCYQIKTKGQYCKFDDKGCQQITNRQELNKCNHEFKTNPVTCSASQDIACHYNIIEQQCQEFKNPSSPLKSNLGQNFFISNLLSFNSQACQINNILRLSEKNINSSLDQEQSLIFLKTKWTNQCVEIVSTDINTLKCNDQVNEKTCLEIRTPFQYCQFINQKCQFQDLNKFKQTQCNLIQKINSGIFCQINEVYLCEFKESTQSCQDVDPNINPENIKCVDENPSTVGYSKKACKLNIQNCNFIDGCYQIAATNNIKFCNQFQEDNCNQAKREGCKIDQKQCLAITSDEYSTLQCSQAANKIGCLNITSKKQFCKYEGEICKFIKIEGPYGYCLNLQQINSYVFCENTFDIPCQFNAYEYKCEQTNSDSYLPCIRGLNQIACLTSTKQTLQCQFYHYCYGPNYDILNCKSTHINDCCLLANTIESCLFQDQFSCQWQNEQCSEFSEQYGNQTCEILTNVSRKVCYEKENSNCIFDIDQLKCIEINPETCDQVQTKEQCNKLQDLPCYWDIVKLQCLFKDKNSNDGCQDIQDQWGSQRACLDVERQGQMCIFDQICITYVQTQDIGCSKQLNRQSCLKQVFHQCFWNVYQVEVKKYSQSKSKDTIEFGICLEYNQESNSKCNSNLSYLACLNINTPNIFCKWEDYECKDVKNNSIFTLRSFSQVNCNTCGIINDGSHAMCDIKNFKCQNIQQQKINLCDLPGMNREACFHVKGQPCKWNDITKRCLKQNESVDSKKLNSQDSCKLTDVNIEVCSKLYIPLPCGFFGSYCDQIDLNQISCDYPGLNQYACLNIKNYPCGWIYDDILQNYECKFIQDFDTCLGYQYFVNPFVCTQIIDGPCFYNQNLNNCVLLQQTQTQCNLIGINNIGCSFIENCVFFNGNCVKYDKTMNLSCEDALFSNYQVCSQIEKNRCKYNILGYGCISSEMQDLCSTKGINQIGCNDLIECQWNISKCQCKSMITKYPECDLIKDSKKCQSLNYCYIYASNSQYAIDITQQIINQNLAKCLRKTCAYYLIDECDSQQIDTDICYINSKNECKQASRCEEIISPMNDCQKYIIKNKQCLIGYNTNNCIASPECEILDKDTCLQFTDDCFYESACKTLDCRYFTTEKKCIKKNCEWQKQNKVCINSKLCASLDKEFCMNSKQNGKQCVLIGEEGENQFCTDIGCRYLQIKYSLCNGAQIGEEACVTLSDSSCVSCEEIIDPCICLLYQDSCEYDRFYNMCKSITCESFNEETCPSTRCQFDLNNQVCIPFCQNNYNPKQCNIYEFSCYWNYDQQLCIQIKASKIQKQPENNIQIFNVHQLVLRLTILFLILEF</sequence>
<evidence type="ECO:0000256" key="1">
    <source>
        <dbReference type="SAM" id="SignalP"/>
    </source>
</evidence>
<dbReference type="OrthoDB" id="310204at2759"/>
<protein>
    <recommendedName>
        <fullName evidence="4">Transmembrane protein</fullName>
    </recommendedName>
</protein>
<proteinExistence type="predicted"/>
<accession>A0A8S1L5R3</accession>
<organism evidence="2 3">
    <name type="scientific">Paramecium sonneborni</name>
    <dbReference type="NCBI Taxonomy" id="65129"/>
    <lineage>
        <taxon>Eukaryota</taxon>
        <taxon>Sar</taxon>
        <taxon>Alveolata</taxon>
        <taxon>Ciliophora</taxon>
        <taxon>Intramacronucleata</taxon>
        <taxon>Oligohymenophorea</taxon>
        <taxon>Peniculida</taxon>
        <taxon>Parameciidae</taxon>
        <taxon>Paramecium</taxon>
    </lineage>
</organism>
<comment type="caution">
    <text evidence="2">The sequence shown here is derived from an EMBL/GenBank/DDBJ whole genome shotgun (WGS) entry which is preliminary data.</text>
</comment>
<reference evidence="2" key="1">
    <citation type="submission" date="2021-01" db="EMBL/GenBank/DDBJ databases">
        <authorList>
            <consortium name="Genoscope - CEA"/>
            <person name="William W."/>
        </authorList>
    </citation>
    <scope>NUCLEOTIDE SEQUENCE</scope>
</reference>
<gene>
    <name evidence="2" type="ORF">PSON_ATCC_30995.1.T0170384</name>
</gene>